<keyword evidence="4" id="KW-1185">Reference proteome</keyword>
<dbReference type="SUPFAM" id="SSF47616">
    <property type="entry name" value="GST C-terminal domain-like"/>
    <property type="match status" value="1"/>
</dbReference>
<evidence type="ECO:0000259" key="2">
    <source>
        <dbReference type="PROSITE" id="PS50405"/>
    </source>
</evidence>
<evidence type="ECO:0000313" key="4">
    <source>
        <dbReference type="Proteomes" id="UP001227230"/>
    </source>
</evidence>
<dbReference type="Pfam" id="PF00043">
    <property type="entry name" value="GST_C"/>
    <property type="match status" value="1"/>
</dbReference>
<proteinExistence type="predicted"/>
<dbReference type="PANTHER" id="PTHR44372:SF1">
    <property type="entry name" value="ELONGATION FACTOR 1-GAMMA 3"/>
    <property type="match status" value="1"/>
</dbReference>
<dbReference type="InterPro" id="IPR010987">
    <property type="entry name" value="Glutathione-S-Trfase_C-like"/>
</dbReference>
<dbReference type="InterPro" id="IPR036282">
    <property type="entry name" value="Glutathione-S-Trfase_C_sf"/>
</dbReference>
<reference evidence="3 4" key="1">
    <citation type="journal article" date="2023" name="Hortic Res">
        <title>The complete reference genome for grapevine (Vitis vinifera L.) genetics and breeding.</title>
        <authorList>
            <person name="Shi X."/>
            <person name="Cao S."/>
            <person name="Wang X."/>
            <person name="Huang S."/>
            <person name="Wang Y."/>
            <person name="Liu Z."/>
            <person name="Liu W."/>
            <person name="Leng X."/>
            <person name="Peng Y."/>
            <person name="Wang N."/>
            <person name="Wang Y."/>
            <person name="Ma Z."/>
            <person name="Xu X."/>
            <person name="Zhang F."/>
            <person name="Xue H."/>
            <person name="Zhong H."/>
            <person name="Wang Y."/>
            <person name="Zhang K."/>
            <person name="Velt A."/>
            <person name="Avia K."/>
            <person name="Holtgrawe D."/>
            <person name="Grimplet J."/>
            <person name="Matus J.T."/>
            <person name="Ware D."/>
            <person name="Wu X."/>
            <person name="Wang H."/>
            <person name="Liu C."/>
            <person name="Fang Y."/>
            <person name="Rustenholz C."/>
            <person name="Cheng Z."/>
            <person name="Xiao H."/>
            <person name="Zhou Y."/>
        </authorList>
    </citation>
    <scope>NUCLEOTIDE SEQUENCE [LARGE SCALE GENOMIC DNA]</scope>
    <source>
        <strain evidence="4">cv. Pinot noir / PN40024</strain>
        <tissue evidence="3">Leaf</tissue>
    </source>
</reference>
<name>A0ABY9BT55_VITVI</name>
<feature type="region of interest" description="Disordered" evidence="1">
    <location>
        <begin position="108"/>
        <end position="129"/>
    </location>
</feature>
<feature type="domain" description="GST C-terminal" evidence="2">
    <location>
        <begin position="1"/>
        <end position="126"/>
    </location>
</feature>
<dbReference type="InterPro" id="IPR044628">
    <property type="entry name" value="EF-1-gamma_plant"/>
</dbReference>
<dbReference type="Proteomes" id="UP001227230">
    <property type="component" value="Chromosome 4"/>
</dbReference>
<dbReference type="InterPro" id="IPR004046">
    <property type="entry name" value="GST_C"/>
</dbReference>
<feature type="compositionally biased region" description="Basic and acidic residues" evidence="1">
    <location>
        <begin position="120"/>
        <end position="129"/>
    </location>
</feature>
<evidence type="ECO:0000313" key="3">
    <source>
        <dbReference type="EMBL" id="WJZ86143.1"/>
    </source>
</evidence>
<protein>
    <recommendedName>
        <fullName evidence="2">GST C-terminal domain-containing protein</fullName>
    </recommendedName>
</protein>
<dbReference type="Gene3D" id="1.20.1050.10">
    <property type="match status" value="1"/>
</dbReference>
<evidence type="ECO:0000256" key="1">
    <source>
        <dbReference type="SAM" id="MobiDB-lite"/>
    </source>
</evidence>
<accession>A0ABY9BT55</accession>
<dbReference type="EMBL" id="CP126651">
    <property type="protein sequence ID" value="WJZ86143.1"/>
    <property type="molecule type" value="Genomic_DNA"/>
</dbReference>
<sequence length="129" mass="14449">MIIGTVKFKLGHSPSSFAPLQISNNGIGRFYTMSFQSHLTRYHVRGIHERALSALNTHLVSNTYMVGHSVTLANIIMTCNLVMGFSRIMTKSFTSEFPRILGEMKQAESVPLVQSSKRPSQPEEPKHND</sequence>
<dbReference type="PANTHER" id="PTHR44372">
    <property type="entry name" value="ELONGATION FACTOR 1-GAMMA 1-RELATED"/>
    <property type="match status" value="1"/>
</dbReference>
<dbReference type="PROSITE" id="PS50405">
    <property type="entry name" value="GST_CTER"/>
    <property type="match status" value="1"/>
</dbReference>
<gene>
    <name evidence="3" type="ORF">VitviT2T_005632</name>
</gene>
<organism evidence="3 4">
    <name type="scientific">Vitis vinifera</name>
    <name type="common">Grape</name>
    <dbReference type="NCBI Taxonomy" id="29760"/>
    <lineage>
        <taxon>Eukaryota</taxon>
        <taxon>Viridiplantae</taxon>
        <taxon>Streptophyta</taxon>
        <taxon>Embryophyta</taxon>
        <taxon>Tracheophyta</taxon>
        <taxon>Spermatophyta</taxon>
        <taxon>Magnoliopsida</taxon>
        <taxon>eudicotyledons</taxon>
        <taxon>Gunneridae</taxon>
        <taxon>Pentapetalae</taxon>
        <taxon>rosids</taxon>
        <taxon>Vitales</taxon>
        <taxon>Vitaceae</taxon>
        <taxon>Viteae</taxon>
        <taxon>Vitis</taxon>
    </lineage>
</organism>